<dbReference type="NCBIfam" id="NF037970">
    <property type="entry name" value="vanZ_1"/>
    <property type="match status" value="1"/>
</dbReference>
<evidence type="ECO:0000313" key="4">
    <source>
        <dbReference type="Proteomes" id="UP000009235"/>
    </source>
</evidence>
<dbReference type="KEGG" id="asd:AS9A_3841"/>
<dbReference type="OrthoDB" id="4763788at2"/>
<keyword evidence="1" id="KW-1133">Transmembrane helix</keyword>
<dbReference type="PANTHER" id="PTHR28008:SF1">
    <property type="entry name" value="DOMAIN PROTEIN, PUTATIVE (AFU_ORTHOLOGUE AFUA_3G10980)-RELATED"/>
    <property type="match status" value="1"/>
</dbReference>
<keyword evidence="1" id="KW-0812">Transmembrane</keyword>
<evidence type="ECO:0000256" key="1">
    <source>
        <dbReference type="SAM" id="Phobius"/>
    </source>
</evidence>
<dbReference type="eggNOG" id="COG5652">
    <property type="taxonomic scope" value="Bacteria"/>
</dbReference>
<dbReference type="Proteomes" id="UP000009235">
    <property type="component" value="Chromosome"/>
</dbReference>
<dbReference type="AlphaFoldDB" id="F6EGP1"/>
<accession>F6EGP1</accession>
<gene>
    <name evidence="3" type="ordered locus">AS9A_3841</name>
</gene>
<keyword evidence="4" id="KW-1185">Reference proteome</keyword>
<feature type="domain" description="VanZ-like" evidence="2">
    <location>
        <begin position="32"/>
        <end position="102"/>
    </location>
</feature>
<feature type="transmembrane region" description="Helical" evidence="1">
    <location>
        <begin position="35"/>
        <end position="51"/>
    </location>
</feature>
<sequence>MWRRVPLVITFVVVCVMLFGPAPDTPSPIPHLDKAVHFVLFAALALTSCFAQIRALPTLLWVSTFAVLSELLQGALPGNRTADVLDVAADIVGAVAGLLAARATFLRPDGRPSAERSHPSNR</sequence>
<proteinExistence type="predicted"/>
<dbReference type="EMBL" id="CP002786">
    <property type="protein sequence ID" value="AEF42279.1"/>
    <property type="molecule type" value="Genomic_DNA"/>
</dbReference>
<keyword evidence="1" id="KW-0472">Membrane</keyword>
<protein>
    <recommendedName>
        <fullName evidence="2">VanZ-like domain-containing protein</fullName>
    </recommendedName>
</protein>
<reference evidence="3 4" key="1">
    <citation type="journal article" date="2011" name="J. Bacteriol.">
        <title>Complete genome sequence of Amycolicicoccus subflavus DQS3-9A1T, an actinomycete isolated from crude oil-polluted soil.</title>
        <authorList>
            <person name="Cai M."/>
            <person name="Chen W.M."/>
            <person name="Nie Y."/>
            <person name="Chi C.Q."/>
            <person name="Wang Y.N."/>
            <person name="Tang Y.Q."/>
            <person name="Li G.Y."/>
            <person name="Wu X.L."/>
        </authorList>
    </citation>
    <scope>NUCLEOTIDE SEQUENCE [LARGE SCALE GENOMIC DNA]</scope>
    <source>
        <strain evidence="4">DSM 45089 / DQS3-9A1</strain>
    </source>
</reference>
<name>F6EGP1_HOYSD</name>
<evidence type="ECO:0000313" key="3">
    <source>
        <dbReference type="EMBL" id="AEF42279.1"/>
    </source>
</evidence>
<dbReference type="Pfam" id="PF04892">
    <property type="entry name" value="VanZ"/>
    <property type="match status" value="1"/>
</dbReference>
<dbReference type="InterPro" id="IPR006976">
    <property type="entry name" value="VanZ-like"/>
</dbReference>
<organism evidence="3 4">
    <name type="scientific">Hoyosella subflava (strain DSM 45089 / JCM 17490 / NBRC 109087 / DQS3-9A1)</name>
    <name type="common">Amycolicicoccus subflavus</name>
    <dbReference type="NCBI Taxonomy" id="443218"/>
    <lineage>
        <taxon>Bacteria</taxon>
        <taxon>Bacillati</taxon>
        <taxon>Actinomycetota</taxon>
        <taxon>Actinomycetes</taxon>
        <taxon>Mycobacteriales</taxon>
        <taxon>Hoyosellaceae</taxon>
        <taxon>Hoyosella</taxon>
    </lineage>
</organism>
<dbReference type="STRING" id="443218.AS9A_3841"/>
<evidence type="ECO:0000259" key="2">
    <source>
        <dbReference type="Pfam" id="PF04892"/>
    </source>
</evidence>
<dbReference type="PANTHER" id="PTHR28008">
    <property type="entry name" value="DOMAIN PROTEIN, PUTATIVE (AFU_ORTHOLOGUE AFUA_3G10980)-RELATED"/>
    <property type="match status" value="1"/>
</dbReference>
<dbReference type="HOGENOM" id="CLU_096028_3_0_11"/>
<feature type="transmembrane region" description="Helical" evidence="1">
    <location>
        <begin position="7"/>
        <end position="23"/>
    </location>
</feature>